<proteinExistence type="predicted"/>
<comment type="caution">
    <text evidence="1">The sequence shown here is derived from an EMBL/GenBank/DDBJ whole genome shotgun (WGS) entry which is preliminary data.</text>
</comment>
<dbReference type="InterPro" id="IPR027417">
    <property type="entry name" value="P-loop_NTPase"/>
</dbReference>
<protein>
    <recommendedName>
        <fullName evidence="2">Sulfotransferase</fullName>
    </recommendedName>
</protein>
<evidence type="ECO:0000313" key="1">
    <source>
        <dbReference type="EMBL" id="HDX32703.1"/>
    </source>
</evidence>
<dbReference type="Pfam" id="PF13469">
    <property type="entry name" value="Sulfotransfer_3"/>
    <property type="match status" value="1"/>
</dbReference>
<gene>
    <name evidence="1" type="ORF">ENQ20_14625</name>
</gene>
<dbReference type="EMBL" id="DSMG01000151">
    <property type="protein sequence ID" value="HDX32703.1"/>
    <property type="molecule type" value="Genomic_DNA"/>
</dbReference>
<evidence type="ECO:0008006" key="2">
    <source>
        <dbReference type="Google" id="ProtNLM"/>
    </source>
</evidence>
<accession>A0A7C1JC56</accession>
<name>A0A7C1JC56_9CHLR</name>
<dbReference type="SUPFAM" id="SSF52540">
    <property type="entry name" value="P-loop containing nucleoside triphosphate hydrolases"/>
    <property type="match status" value="1"/>
</dbReference>
<organism evidence="1">
    <name type="scientific">Caldilinea aerophila</name>
    <dbReference type="NCBI Taxonomy" id="133453"/>
    <lineage>
        <taxon>Bacteria</taxon>
        <taxon>Bacillati</taxon>
        <taxon>Chloroflexota</taxon>
        <taxon>Caldilineae</taxon>
        <taxon>Caldilineales</taxon>
        <taxon>Caldilineaceae</taxon>
        <taxon>Caldilinea</taxon>
    </lineage>
</organism>
<reference evidence="1" key="1">
    <citation type="journal article" date="2020" name="mSystems">
        <title>Genome- and Community-Level Interaction Insights into Carbon Utilization and Element Cycling Functions of Hydrothermarchaeota in Hydrothermal Sediment.</title>
        <authorList>
            <person name="Zhou Z."/>
            <person name="Liu Y."/>
            <person name="Xu W."/>
            <person name="Pan J."/>
            <person name="Luo Z.H."/>
            <person name="Li M."/>
        </authorList>
    </citation>
    <scope>NUCLEOTIDE SEQUENCE [LARGE SCALE GENOMIC DNA]</scope>
    <source>
        <strain evidence="1">SpSt-289</strain>
    </source>
</reference>
<dbReference type="AlphaFoldDB" id="A0A7C1JC56"/>
<sequence>MSLITIIGRGHGGTRAISHTLIASNVFMGEPLNRSGDLLPPQPMYEACRVLARYVEWKGGLEWDFSALHTMPIPEEFTALIHQYLQKVLSAKEEHKGWKIPETTLVFPWIVRMFPEIKYIYWVRNPRDNILARHLTDNLADFGVPQPDAEQLLRERYPNLLARAETPEQKEELVWRMRRALSWQYQYAIVAATPKPVNWIVVRFEDFVNCQEETLARLEAYLGIPLARIIVRREAVGRYSQDEGVSYFDFLEDGMREFGYEIPE</sequence>
<dbReference type="Gene3D" id="3.40.50.300">
    <property type="entry name" value="P-loop containing nucleotide triphosphate hydrolases"/>
    <property type="match status" value="1"/>
</dbReference>